<keyword evidence="10" id="KW-0143">Chaperone</keyword>
<comment type="caution">
    <text evidence="14">The sequence shown here is derived from an EMBL/GenBank/DDBJ whole genome shotgun (WGS) entry which is preliminary data.</text>
</comment>
<evidence type="ECO:0000256" key="2">
    <source>
        <dbReference type="ARBA" id="ARBA00009696"/>
    </source>
</evidence>
<dbReference type="AlphaFoldDB" id="A0A6N7LSH0"/>
<comment type="subunit">
    <text evidence="3">Monomer.</text>
</comment>
<evidence type="ECO:0000256" key="1">
    <source>
        <dbReference type="ARBA" id="ARBA00004459"/>
    </source>
</evidence>
<organism evidence="14 15">
    <name type="scientific">Alcanivorax sediminis</name>
    <dbReference type="NCBI Taxonomy" id="2663008"/>
    <lineage>
        <taxon>Bacteria</taxon>
        <taxon>Pseudomonadati</taxon>
        <taxon>Pseudomonadota</taxon>
        <taxon>Gammaproteobacteria</taxon>
        <taxon>Oceanospirillales</taxon>
        <taxon>Alcanivoracaceae</taxon>
        <taxon>Alcanivorax</taxon>
    </lineage>
</organism>
<sequence>MKDVLLRHAKAVLLVMMVALQGCSSLKESHYVPKSPEGMSEWRVEGKLALFTDGKKSKSYFYYQQIGESYELAVLMDEPVGEPKVIIRGNVFEPGSETLDVIGGAEAMSVAKHIKSSISTSNLSYWLRGLPATAKAVIYQDDTYEIDRMEEAGWDIDYREYMSLQGGYRLPSEIKFDSKDTSLRLDLVRGETGYLTHPCDQGVSEEMVVAGSDPQPSSDVVAQLVPRDGRAPLPRWINEVDFCRQLAKIHNGKMPNPREGLFGPDSMMWKLDGLGAPPAFGAGRALLLQVAHPWVTAGIDQHSDVRTDPLGRARRTFYHISSMVFGSIPQAMASANQVRDIHEEIDGKMTEQAGAFDHGSEYRANEISAMIWVHATLWETIVHMYEKLEHELTPEEKNQFYEETKLFAMLFGIPESALPADWNEFMAYNEAMWNSPQLTVTPNALQLKKDLFDPRSIWMIAPLWGQEIITSAELPPRIRDQYEMKYGWWQKFNYGWIRAATWTAQVLVPKSLEYHPIYKEAEARLEGERLGGYNQWLIEAFFDKERIVN</sequence>
<keyword evidence="6" id="KW-0732">Signal</keyword>
<evidence type="ECO:0000256" key="10">
    <source>
        <dbReference type="ARBA" id="ARBA00023186"/>
    </source>
</evidence>
<evidence type="ECO:0000259" key="13">
    <source>
        <dbReference type="Pfam" id="PF09995"/>
    </source>
</evidence>
<evidence type="ECO:0000256" key="8">
    <source>
        <dbReference type="ARBA" id="ARBA00023136"/>
    </source>
</evidence>
<dbReference type="CDD" id="cd16326">
    <property type="entry name" value="LolB"/>
    <property type="match status" value="1"/>
</dbReference>
<dbReference type="Proteomes" id="UP000469421">
    <property type="component" value="Unassembled WGS sequence"/>
</dbReference>
<dbReference type="Pfam" id="PF09995">
    <property type="entry name" value="MPAB_Lcp_cat"/>
    <property type="match status" value="1"/>
</dbReference>
<evidence type="ECO:0000256" key="6">
    <source>
        <dbReference type="ARBA" id="ARBA00022729"/>
    </source>
</evidence>
<comment type="similarity">
    <text evidence="2">Belongs to the LolB family.</text>
</comment>
<evidence type="ECO:0000256" key="4">
    <source>
        <dbReference type="ARBA" id="ARBA00016202"/>
    </source>
</evidence>
<evidence type="ECO:0000256" key="5">
    <source>
        <dbReference type="ARBA" id="ARBA00022448"/>
    </source>
</evidence>
<proteinExistence type="inferred from homology"/>
<evidence type="ECO:0000313" key="14">
    <source>
        <dbReference type="EMBL" id="MQX53253.1"/>
    </source>
</evidence>
<name>A0A6N7LSH0_9GAMM</name>
<dbReference type="GO" id="GO:0015031">
    <property type="term" value="P:protein transport"/>
    <property type="evidence" value="ECO:0007669"/>
    <property type="project" value="UniProtKB-KW"/>
</dbReference>
<dbReference type="InterPro" id="IPR018713">
    <property type="entry name" value="MPAB/Lcp_cat_dom"/>
</dbReference>
<keyword evidence="15" id="KW-1185">Reference proteome</keyword>
<dbReference type="Pfam" id="PF03550">
    <property type="entry name" value="LolB"/>
    <property type="match status" value="1"/>
</dbReference>
<dbReference type="RefSeq" id="WP_153500480.1">
    <property type="nucleotide sequence ID" value="NZ_WIRE01000001.1"/>
</dbReference>
<dbReference type="SUPFAM" id="SSF89392">
    <property type="entry name" value="Prokaryotic lipoproteins and lipoprotein localization factors"/>
    <property type="match status" value="1"/>
</dbReference>
<evidence type="ECO:0000256" key="7">
    <source>
        <dbReference type="ARBA" id="ARBA00022927"/>
    </source>
</evidence>
<dbReference type="InterPro" id="IPR004565">
    <property type="entry name" value="OM_lipoprot_LolB"/>
</dbReference>
<feature type="domain" description="ER-bound oxygenase mpaB/mpaB'/Rubber oxygenase catalytic" evidence="13">
    <location>
        <begin position="278"/>
        <end position="502"/>
    </location>
</feature>
<accession>A0A6N7LSH0</accession>
<protein>
    <recommendedName>
        <fullName evidence="4">Outer-membrane lipoprotein LolB</fullName>
    </recommendedName>
</protein>
<evidence type="ECO:0000256" key="9">
    <source>
        <dbReference type="ARBA" id="ARBA00023139"/>
    </source>
</evidence>
<reference evidence="14 15" key="1">
    <citation type="submission" date="2019-10" db="EMBL/GenBank/DDBJ databases">
        <title>Alcanivorax sp.PA15-N-34 draft genome sequence.</title>
        <authorList>
            <person name="Liao X."/>
            <person name="Shao Z."/>
        </authorList>
    </citation>
    <scope>NUCLEOTIDE SEQUENCE [LARGE SCALE GENOMIC DNA]</scope>
    <source>
        <strain evidence="14 15">PA15-N-34</strain>
    </source>
</reference>
<keyword evidence="9" id="KW-0564">Palmitate</keyword>
<keyword evidence="11" id="KW-0998">Cell outer membrane</keyword>
<dbReference type="PANTHER" id="PTHR36151:SF3">
    <property type="entry name" value="ER-BOUND OXYGENASE MPAB_MPAB'_RUBBER OXYGENASE CATALYTIC DOMAIN-CONTAINING PROTEIN"/>
    <property type="match status" value="1"/>
</dbReference>
<dbReference type="EMBL" id="WIRE01000001">
    <property type="protein sequence ID" value="MQX53253.1"/>
    <property type="molecule type" value="Genomic_DNA"/>
</dbReference>
<dbReference type="PANTHER" id="PTHR36151">
    <property type="entry name" value="BLR2777 PROTEIN"/>
    <property type="match status" value="1"/>
</dbReference>
<keyword evidence="12" id="KW-0449">Lipoprotein</keyword>
<evidence type="ECO:0000256" key="11">
    <source>
        <dbReference type="ARBA" id="ARBA00023237"/>
    </source>
</evidence>
<dbReference type="GO" id="GO:0016491">
    <property type="term" value="F:oxidoreductase activity"/>
    <property type="evidence" value="ECO:0007669"/>
    <property type="project" value="InterPro"/>
</dbReference>
<keyword evidence="5" id="KW-0813">Transport</keyword>
<dbReference type="Gene3D" id="2.50.20.10">
    <property type="entry name" value="Lipoprotein localisation LolA/LolB/LppX"/>
    <property type="match status" value="1"/>
</dbReference>
<dbReference type="PROSITE" id="PS51257">
    <property type="entry name" value="PROKAR_LIPOPROTEIN"/>
    <property type="match status" value="1"/>
</dbReference>
<dbReference type="InterPro" id="IPR029046">
    <property type="entry name" value="LolA/LolB/LppX"/>
</dbReference>
<comment type="subcellular location">
    <subcellularLocation>
        <location evidence="1">Cell outer membrane</location>
        <topology evidence="1">Lipid-anchor</topology>
    </subcellularLocation>
</comment>
<gene>
    <name evidence="14" type="ORF">GFN93_08320</name>
</gene>
<evidence type="ECO:0000256" key="12">
    <source>
        <dbReference type="ARBA" id="ARBA00023288"/>
    </source>
</evidence>
<evidence type="ECO:0000256" key="3">
    <source>
        <dbReference type="ARBA" id="ARBA00011245"/>
    </source>
</evidence>
<keyword evidence="8" id="KW-0472">Membrane</keyword>
<keyword evidence="7" id="KW-0653">Protein transport</keyword>
<evidence type="ECO:0000313" key="15">
    <source>
        <dbReference type="Proteomes" id="UP000469421"/>
    </source>
</evidence>
<dbReference type="GO" id="GO:0009279">
    <property type="term" value="C:cell outer membrane"/>
    <property type="evidence" value="ECO:0007669"/>
    <property type="project" value="UniProtKB-SubCell"/>
</dbReference>